<dbReference type="Proteomes" id="UP000188145">
    <property type="component" value="Chromosome"/>
</dbReference>
<dbReference type="Gene3D" id="3.90.1200.10">
    <property type="match status" value="1"/>
</dbReference>
<evidence type="ECO:0000313" key="4">
    <source>
        <dbReference type="Proteomes" id="UP000188145"/>
    </source>
</evidence>
<dbReference type="EMBL" id="CP019606">
    <property type="protein sequence ID" value="AQP47865.1"/>
    <property type="molecule type" value="Genomic_DNA"/>
</dbReference>
<accession>A0A1Q2CP62</accession>
<dbReference type="SUPFAM" id="SSF56112">
    <property type="entry name" value="Protein kinase-like (PK-like)"/>
    <property type="match status" value="1"/>
</dbReference>
<reference evidence="4" key="1">
    <citation type="submission" date="2017-02" db="EMBL/GenBank/DDBJ databases">
        <title>Tessaracoccus aquaemaris sp. nov., isolated from the intestine of a Korean rockfish, Sebastes schlegelii, in a marine aquaculture pond.</title>
        <authorList>
            <person name="Tak E.J."/>
            <person name="Bae J.-W."/>
        </authorList>
    </citation>
    <scope>NUCLEOTIDE SEQUENCE [LARGE SCALE GENOMIC DNA]</scope>
    <source>
        <strain evidence="4">NSG39</strain>
    </source>
</reference>
<evidence type="ECO:0000259" key="2">
    <source>
        <dbReference type="Pfam" id="PF01636"/>
    </source>
</evidence>
<dbReference type="OrthoDB" id="236897at2"/>
<gene>
    <name evidence="3" type="ORF">BW730_10545</name>
</gene>
<organism evidence="3 4">
    <name type="scientific">Tessaracoccus aquimaris</name>
    <dbReference type="NCBI Taxonomy" id="1332264"/>
    <lineage>
        <taxon>Bacteria</taxon>
        <taxon>Bacillati</taxon>
        <taxon>Actinomycetota</taxon>
        <taxon>Actinomycetes</taxon>
        <taxon>Propionibacteriales</taxon>
        <taxon>Propionibacteriaceae</taxon>
        <taxon>Tessaracoccus</taxon>
    </lineage>
</organism>
<feature type="domain" description="Aminoglycoside phosphotransferase" evidence="2">
    <location>
        <begin position="128"/>
        <end position="190"/>
    </location>
</feature>
<dbReference type="InterPro" id="IPR002575">
    <property type="entry name" value="Aminoglycoside_PTrfase"/>
</dbReference>
<evidence type="ECO:0000313" key="3">
    <source>
        <dbReference type="EMBL" id="AQP47865.1"/>
    </source>
</evidence>
<proteinExistence type="predicted"/>
<feature type="region of interest" description="Disordered" evidence="1">
    <location>
        <begin position="107"/>
        <end position="129"/>
    </location>
</feature>
<dbReference type="RefSeq" id="WP_077686193.1">
    <property type="nucleotide sequence ID" value="NZ_CP019606.1"/>
</dbReference>
<dbReference type="KEGG" id="tes:BW730_10545"/>
<dbReference type="AlphaFoldDB" id="A0A1Q2CP62"/>
<dbReference type="InterPro" id="IPR011009">
    <property type="entry name" value="Kinase-like_dom_sf"/>
</dbReference>
<dbReference type="Pfam" id="PF01636">
    <property type="entry name" value="APH"/>
    <property type="match status" value="1"/>
</dbReference>
<sequence length="270" mass="29360">MHLDPSEEIPLAGGDVTEGVVRVGDTVRRPIGEHSDQVHVVLRHLEASGFDGAPRLLGVDDRGREILTFVDGEVAGRPWPSWVGDLERGRSVARLLRRLDDAMLDLGLPDGATAGPRPEGSPEPVGPAPTFLGHRDITPENTVFRDGAAVALIDFDLTRPSSRVDEVVNLLQWWGGWQAPEDRDPAFDGVDVARRGRALVDAYGLDAADRAWLVPASISTAERSWFSMRDRAGRLGGGWARMWDDGVGDAIRRRELWLRGAAETLGSALA</sequence>
<evidence type="ECO:0000256" key="1">
    <source>
        <dbReference type="SAM" id="MobiDB-lite"/>
    </source>
</evidence>
<keyword evidence="4" id="KW-1185">Reference proteome</keyword>
<protein>
    <recommendedName>
        <fullName evidence="2">Aminoglycoside phosphotransferase domain-containing protein</fullName>
    </recommendedName>
</protein>
<dbReference type="STRING" id="1332264.BW730_10545"/>
<name>A0A1Q2CP62_9ACTN</name>